<keyword evidence="6" id="KW-1185">Reference proteome</keyword>
<evidence type="ECO:0000256" key="2">
    <source>
        <dbReference type="ARBA" id="ARBA00023125"/>
    </source>
</evidence>
<dbReference type="Proteomes" id="UP000184310">
    <property type="component" value="Unassembled WGS sequence"/>
</dbReference>
<dbReference type="SMART" id="SM00347">
    <property type="entry name" value="HTH_MARR"/>
    <property type="match status" value="1"/>
</dbReference>
<sequence length="149" mass="17575">MDETILNLFKNIYEKQNELSILTDSKLFNAYSISEVHTIDLIGSKEKFNGVLIADELKLTRSAVSKILSKLRKNGLIESYKNDENKKEIYYKLTAAGLEIYNSHQKSHRDWEERELKFFKCIDITKKKIINEFLEDYNKYLSELIKERG</sequence>
<evidence type="ECO:0000259" key="4">
    <source>
        <dbReference type="PROSITE" id="PS50995"/>
    </source>
</evidence>
<evidence type="ECO:0000256" key="1">
    <source>
        <dbReference type="ARBA" id="ARBA00023015"/>
    </source>
</evidence>
<gene>
    <name evidence="5" type="ORF">SAMN02745163_02385</name>
</gene>
<dbReference type="InterPro" id="IPR052067">
    <property type="entry name" value="Metal_resp_HTH_trans_reg"/>
</dbReference>
<dbReference type="PROSITE" id="PS50995">
    <property type="entry name" value="HTH_MARR_2"/>
    <property type="match status" value="1"/>
</dbReference>
<evidence type="ECO:0000313" key="6">
    <source>
        <dbReference type="Proteomes" id="UP000184310"/>
    </source>
</evidence>
<accession>A0A1M6LHS7</accession>
<dbReference type="Gene3D" id="1.10.10.10">
    <property type="entry name" value="Winged helix-like DNA-binding domain superfamily/Winged helix DNA-binding domain"/>
    <property type="match status" value="1"/>
</dbReference>
<evidence type="ECO:0000313" key="5">
    <source>
        <dbReference type="EMBL" id="SHJ70713.1"/>
    </source>
</evidence>
<dbReference type="GO" id="GO:0003700">
    <property type="term" value="F:DNA-binding transcription factor activity"/>
    <property type="evidence" value="ECO:0007669"/>
    <property type="project" value="InterPro"/>
</dbReference>
<feature type="domain" description="HTH marR-type" evidence="4">
    <location>
        <begin position="2"/>
        <end position="139"/>
    </location>
</feature>
<dbReference type="InterPro" id="IPR036390">
    <property type="entry name" value="WH_DNA-bd_sf"/>
</dbReference>
<dbReference type="Pfam" id="PF01047">
    <property type="entry name" value="MarR"/>
    <property type="match status" value="1"/>
</dbReference>
<dbReference type="STRING" id="1121302.SAMN02745163_02385"/>
<name>A0A1M6LHS7_9CLOT</name>
<proteinExistence type="predicted"/>
<dbReference type="RefSeq" id="WP_072987671.1">
    <property type="nucleotide sequence ID" value="NZ_FQZB01000010.1"/>
</dbReference>
<organism evidence="5 6">
    <name type="scientific">Clostridium cavendishii DSM 21758</name>
    <dbReference type="NCBI Taxonomy" id="1121302"/>
    <lineage>
        <taxon>Bacteria</taxon>
        <taxon>Bacillati</taxon>
        <taxon>Bacillota</taxon>
        <taxon>Clostridia</taxon>
        <taxon>Eubacteriales</taxon>
        <taxon>Clostridiaceae</taxon>
        <taxon>Clostridium</taxon>
    </lineage>
</organism>
<dbReference type="AlphaFoldDB" id="A0A1M6LHS7"/>
<keyword evidence="3" id="KW-0804">Transcription</keyword>
<dbReference type="GO" id="GO:0003677">
    <property type="term" value="F:DNA binding"/>
    <property type="evidence" value="ECO:0007669"/>
    <property type="project" value="UniProtKB-KW"/>
</dbReference>
<keyword evidence="2" id="KW-0238">DNA-binding</keyword>
<keyword evidence="1" id="KW-0805">Transcription regulation</keyword>
<dbReference type="EMBL" id="FQZB01000010">
    <property type="protein sequence ID" value="SHJ70713.1"/>
    <property type="molecule type" value="Genomic_DNA"/>
</dbReference>
<dbReference type="OrthoDB" id="5358347at2"/>
<protein>
    <submittedName>
        <fullName evidence="5">Transcriptional regulator, MarR family</fullName>
    </submittedName>
</protein>
<reference evidence="5 6" key="1">
    <citation type="submission" date="2016-11" db="EMBL/GenBank/DDBJ databases">
        <authorList>
            <person name="Jaros S."/>
            <person name="Januszkiewicz K."/>
            <person name="Wedrychowicz H."/>
        </authorList>
    </citation>
    <scope>NUCLEOTIDE SEQUENCE [LARGE SCALE GENOMIC DNA]</scope>
    <source>
        <strain evidence="5 6">DSM 21758</strain>
    </source>
</reference>
<dbReference type="InterPro" id="IPR011991">
    <property type="entry name" value="ArsR-like_HTH"/>
</dbReference>
<dbReference type="InterPro" id="IPR036388">
    <property type="entry name" value="WH-like_DNA-bd_sf"/>
</dbReference>
<dbReference type="PANTHER" id="PTHR35790:SF4">
    <property type="entry name" value="HTH-TYPE TRANSCRIPTIONAL REGULATOR PCHR"/>
    <property type="match status" value="1"/>
</dbReference>
<dbReference type="SUPFAM" id="SSF46785">
    <property type="entry name" value="Winged helix' DNA-binding domain"/>
    <property type="match status" value="1"/>
</dbReference>
<evidence type="ECO:0000256" key="3">
    <source>
        <dbReference type="ARBA" id="ARBA00023163"/>
    </source>
</evidence>
<dbReference type="PANTHER" id="PTHR35790">
    <property type="entry name" value="HTH-TYPE TRANSCRIPTIONAL REGULATOR PCHR"/>
    <property type="match status" value="1"/>
</dbReference>
<dbReference type="InterPro" id="IPR000835">
    <property type="entry name" value="HTH_MarR-typ"/>
</dbReference>
<dbReference type="CDD" id="cd00090">
    <property type="entry name" value="HTH_ARSR"/>
    <property type="match status" value="1"/>
</dbReference>